<dbReference type="Proteomes" id="UP000036932">
    <property type="component" value="Unassembled WGS sequence"/>
</dbReference>
<evidence type="ECO:0000256" key="6">
    <source>
        <dbReference type="ARBA" id="ARBA00023136"/>
    </source>
</evidence>
<dbReference type="GO" id="GO:0055085">
    <property type="term" value="P:transmembrane transport"/>
    <property type="evidence" value="ECO:0007669"/>
    <property type="project" value="InterPro"/>
</dbReference>
<evidence type="ECO:0000256" key="2">
    <source>
        <dbReference type="ARBA" id="ARBA00022448"/>
    </source>
</evidence>
<keyword evidence="5 7" id="KW-1133">Transmembrane helix</keyword>
<evidence type="ECO:0000259" key="8">
    <source>
        <dbReference type="PROSITE" id="PS50928"/>
    </source>
</evidence>
<keyword evidence="10" id="KW-1185">Reference proteome</keyword>
<evidence type="ECO:0000256" key="7">
    <source>
        <dbReference type="RuleBase" id="RU363032"/>
    </source>
</evidence>
<feature type="transmembrane region" description="Helical" evidence="7">
    <location>
        <begin position="21"/>
        <end position="40"/>
    </location>
</feature>
<dbReference type="PANTHER" id="PTHR30193:SF41">
    <property type="entry name" value="DIACETYLCHITOBIOSE UPTAKE SYSTEM PERMEASE PROTEIN NGCF"/>
    <property type="match status" value="1"/>
</dbReference>
<comment type="subcellular location">
    <subcellularLocation>
        <location evidence="1 7">Cell membrane</location>
        <topology evidence="1 7">Multi-pass membrane protein</topology>
    </subcellularLocation>
</comment>
<keyword evidence="3" id="KW-1003">Cell membrane</keyword>
<keyword evidence="6 7" id="KW-0472">Membrane</keyword>
<dbReference type="OrthoDB" id="9786413at2"/>
<evidence type="ECO:0000313" key="10">
    <source>
        <dbReference type="Proteomes" id="UP000036932"/>
    </source>
</evidence>
<dbReference type="SUPFAM" id="SSF161098">
    <property type="entry name" value="MetI-like"/>
    <property type="match status" value="1"/>
</dbReference>
<dbReference type="Pfam" id="PF00528">
    <property type="entry name" value="BPD_transp_1"/>
    <property type="match status" value="1"/>
</dbReference>
<dbReference type="Gene3D" id="1.10.3720.10">
    <property type="entry name" value="MetI-like"/>
    <property type="match status" value="1"/>
</dbReference>
<dbReference type="InterPro" id="IPR051393">
    <property type="entry name" value="ABC_transporter_permease"/>
</dbReference>
<dbReference type="EMBL" id="LIUT01000006">
    <property type="protein sequence ID" value="KOR76882.1"/>
    <property type="molecule type" value="Genomic_DNA"/>
</dbReference>
<evidence type="ECO:0000256" key="4">
    <source>
        <dbReference type="ARBA" id="ARBA00022692"/>
    </source>
</evidence>
<feature type="transmembrane region" description="Helical" evidence="7">
    <location>
        <begin position="157"/>
        <end position="178"/>
    </location>
</feature>
<evidence type="ECO:0000256" key="3">
    <source>
        <dbReference type="ARBA" id="ARBA00022475"/>
    </source>
</evidence>
<protein>
    <submittedName>
        <fullName evidence="9">ABC transporter permease</fullName>
    </submittedName>
</protein>
<dbReference type="InterPro" id="IPR000515">
    <property type="entry name" value="MetI-like"/>
</dbReference>
<feature type="domain" description="ABC transmembrane type-1" evidence="8">
    <location>
        <begin position="72"/>
        <end position="283"/>
    </location>
</feature>
<name>A0A0M1N3Z5_9BACL</name>
<gene>
    <name evidence="9" type="ORF">AM231_23420</name>
</gene>
<evidence type="ECO:0000256" key="5">
    <source>
        <dbReference type="ARBA" id="ARBA00022989"/>
    </source>
</evidence>
<comment type="caution">
    <text evidence="9">The sequence shown here is derived from an EMBL/GenBank/DDBJ whole genome shotgun (WGS) entry which is preliminary data.</text>
</comment>
<keyword evidence="2 7" id="KW-0813">Transport</keyword>
<dbReference type="RefSeq" id="WP_054404737.1">
    <property type="nucleotide sequence ID" value="NZ_LIUT01000006.1"/>
</dbReference>
<accession>A0A0M1N3Z5</accession>
<dbReference type="PATRIC" id="fig|1705565.3.peg.832"/>
<evidence type="ECO:0000256" key="1">
    <source>
        <dbReference type="ARBA" id="ARBA00004651"/>
    </source>
</evidence>
<dbReference type="PANTHER" id="PTHR30193">
    <property type="entry name" value="ABC TRANSPORTER PERMEASE PROTEIN"/>
    <property type="match status" value="1"/>
</dbReference>
<feature type="transmembrane region" description="Helical" evidence="7">
    <location>
        <begin position="110"/>
        <end position="137"/>
    </location>
</feature>
<dbReference type="AlphaFoldDB" id="A0A0M1N3Z5"/>
<proteinExistence type="inferred from homology"/>
<feature type="transmembrane region" description="Helical" evidence="7">
    <location>
        <begin position="206"/>
        <end position="227"/>
    </location>
</feature>
<dbReference type="InterPro" id="IPR035906">
    <property type="entry name" value="MetI-like_sf"/>
</dbReference>
<feature type="transmembrane region" description="Helical" evidence="7">
    <location>
        <begin position="78"/>
        <end position="98"/>
    </location>
</feature>
<dbReference type="GO" id="GO:0005886">
    <property type="term" value="C:plasma membrane"/>
    <property type="evidence" value="ECO:0007669"/>
    <property type="project" value="UniProtKB-SubCell"/>
</dbReference>
<keyword evidence="4 7" id="KW-0812">Transmembrane</keyword>
<organism evidence="9 10">
    <name type="scientific">Paenibacillus solani</name>
    <dbReference type="NCBI Taxonomy" id="1705565"/>
    <lineage>
        <taxon>Bacteria</taxon>
        <taxon>Bacillati</taxon>
        <taxon>Bacillota</taxon>
        <taxon>Bacilli</taxon>
        <taxon>Bacillales</taxon>
        <taxon>Paenibacillaceae</taxon>
        <taxon>Paenibacillus</taxon>
    </lineage>
</organism>
<feature type="transmembrane region" description="Helical" evidence="7">
    <location>
        <begin position="262"/>
        <end position="282"/>
    </location>
</feature>
<reference evidence="10" key="1">
    <citation type="submission" date="2015-08" db="EMBL/GenBank/DDBJ databases">
        <title>Genome sequencing project for genomic taxonomy and phylogenomics of Bacillus-like bacteria.</title>
        <authorList>
            <person name="Liu B."/>
            <person name="Wang J."/>
            <person name="Zhu Y."/>
            <person name="Liu G."/>
            <person name="Chen Q."/>
            <person name="Chen Z."/>
            <person name="Lan J."/>
            <person name="Che J."/>
            <person name="Ge C."/>
            <person name="Shi H."/>
            <person name="Pan Z."/>
            <person name="Liu X."/>
        </authorList>
    </citation>
    <scope>NUCLEOTIDE SEQUENCE [LARGE SCALE GENOMIC DNA]</scope>
    <source>
        <strain evidence="10">FJAT-22460</strain>
    </source>
</reference>
<evidence type="ECO:0000313" key="9">
    <source>
        <dbReference type="EMBL" id="KOR76882.1"/>
    </source>
</evidence>
<dbReference type="CDD" id="cd06261">
    <property type="entry name" value="TM_PBP2"/>
    <property type="match status" value="1"/>
</dbReference>
<comment type="similarity">
    <text evidence="7">Belongs to the binding-protein-dependent transport system permease family.</text>
</comment>
<dbReference type="PROSITE" id="PS50928">
    <property type="entry name" value="ABC_TM1"/>
    <property type="match status" value="1"/>
</dbReference>
<sequence length="294" mass="32888">MNRRKKSSALLQQILFVGPSTIFFILIMIIPFFLGLYYSFTNWNGVSSKIDFVGFHNFITIFTNDDKFRDAFSFTARFTILGVILTNLLGFLLAYFLTKPLKTRNVLRTIFFMPNVIGGLLLGFIWQFIFVKGFAAIGTATNLGFFNLPWLGTKGTAFWAIVIVFVWQTAGYLMVIYISSLNNVPKDILEAAEIDGASRGQVLRSIIIPLVMPAVTVCLFLAISWSFKMFDLNLSLTKGGPFGSTESVAMNIYNEAYTNNRLGLGTAKAVIFFIVVAIITSLQVRFTKSKEVEA</sequence>